<dbReference type="PANTHER" id="PTHR23513">
    <property type="entry name" value="INTEGRAL MEMBRANE EFFLUX PROTEIN-RELATED"/>
    <property type="match status" value="1"/>
</dbReference>
<feature type="transmembrane region" description="Helical" evidence="7">
    <location>
        <begin position="169"/>
        <end position="187"/>
    </location>
</feature>
<keyword evidence="5 7" id="KW-0472">Membrane</keyword>
<keyword evidence="3 7" id="KW-0812">Transmembrane</keyword>
<feature type="compositionally biased region" description="Low complexity" evidence="6">
    <location>
        <begin position="406"/>
        <end position="429"/>
    </location>
</feature>
<feature type="transmembrane region" description="Helical" evidence="7">
    <location>
        <begin position="252"/>
        <end position="273"/>
    </location>
</feature>
<proteinExistence type="predicted"/>
<organism evidence="8">
    <name type="scientific">Streptomyces sp. NBC_00180</name>
    <dbReference type="NCBI Taxonomy" id="2903632"/>
    <lineage>
        <taxon>Bacteria</taxon>
        <taxon>Bacillati</taxon>
        <taxon>Actinomycetota</taxon>
        <taxon>Actinomycetes</taxon>
        <taxon>Kitasatosporales</taxon>
        <taxon>Streptomycetaceae</taxon>
        <taxon>Streptomyces</taxon>
    </lineage>
</organism>
<dbReference type="Pfam" id="PF07690">
    <property type="entry name" value="MFS_1"/>
    <property type="match status" value="1"/>
</dbReference>
<dbReference type="InterPro" id="IPR011701">
    <property type="entry name" value="MFS"/>
</dbReference>
<dbReference type="CDD" id="cd06173">
    <property type="entry name" value="MFS_MefA_like"/>
    <property type="match status" value="1"/>
</dbReference>
<feature type="transmembrane region" description="Helical" evidence="7">
    <location>
        <begin position="347"/>
        <end position="366"/>
    </location>
</feature>
<feature type="region of interest" description="Disordered" evidence="6">
    <location>
        <begin position="404"/>
        <end position="435"/>
    </location>
</feature>
<dbReference type="GO" id="GO:0022857">
    <property type="term" value="F:transmembrane transporter activity"/>
    <property type="evidence" value="ECO:0007669"/>
    <property type="project" value="InterPro"/>
</dbReference>
<sequence length="435" mass="44257">MALGRHSDFNRLWFGQTVSNFGDKISLLALPTLAVVFLDGGAFEVGVLGALRFLPFLLLAPVAGLVADRFSRRSIMIVADLGRFLALGSIPLAFALDSVTMAHVYVVAALAGVLTAFFEVSYQSWLPQLIGTENLVEGNTKLQISRSVAEAVGAGAGGALIQLLGAARAITADALTFLVSLVALLVIRHRDTRAKVEETKTSAKAEMKEGLKTLFGNPVLRGLFTANVVVNLGAAMGDALLIVYAYKVLDLSPGQVGAAFAVMSVFVIVGAILSEVVTKVLTVGRTLVLTAVVLGAGYILVPTGGAVAGFAGLIVVQAVIGFVSPMFDIHVLSLVQGVTPNEQMGRVSGTALSAVYGALSIGYFAGGALGEVLGLTGGLAIAGALSIIGGLTLLGSPVAAIKEMPGGDAPADPDASDSPGADPAQSSADGTKVGA</sequence>
<feature type="transmembrane region" description="Helical" evidence="7">
    <location>
        <begin position="307"/>
        <end position="335"/>
    </location>
</feature>
<feature type="transmembrane region" description="Helical" evidence="7">
    <location>
        <begin position="102"/>
        <end position="122"/>
    </location>
</feature>
<dbReference type="PANTHER" id="PTHR23513:SF6">
    <property type="entry name" value="MAJOR FACILITATOR SUPERFAMILY ASSOCIATED DOMAIN-CONTAINING PROTEIN"/>
    <property type="match status" value="1"/>
</dbReference>
<protein>
    <submittedName>
        <fullName evidence="8">MFS transporter</fullName>
    </submittedName>
</protein>
<feature type="transmembrane region" description="Helical" evidence="7">
    <location>
        <begin position="222"/>
        <end position="246"/>
    </location>
</feature>
<evidence type="ECO:0000256" key="5">
    <source>
        <dbReference type="ARBA" id="ARBA00023136"/>
    </source>
</evidence>
<evidence type="ECO:0000256" key="4">
    <source>
        <dbReference type="ARBA" id="ARBA00022989"/>
    </source>
</evidence>
<reference evidence="8" key="1">
    <citation type="submission" date="2022-10" db="EMBL/GenBank/DDBJ databases">
        <title>The complete genomes of actinobacterial strains from the NBC collection.</title>
        <authorList>
            <person name="Joergensen T.S."/>
            <person name="Alvarez Arevalo M."/>
            <person name="Sterndorff E.B."/>
            <person name="Faurdal D."/>
            <person name="Vuksanovic O."/>
            <person name="Mourched A.-S."/>
            <person name="Charusanti P."/>
            <person name="Shaw S."/>
            <person name="Blin K."/>
            <person name="Weber T."/>
        </authorList>
    </citation>
    <scope>NUCLEOTIDE SEQUENCE</scope>
    <source>
        <strain evidence="8">NBC 00180</strain>
    </source>
</reference>
<evidence type="ECO:0000256" key="1">
    <source>
        <dbReference type="ARBA" id="ARBA00004651"/>
    </source>
</evidence>
<dbReference type="AlphaFoldDB" id="A0AAU1IAM0"/>
<feature type="transmembrane region" description="Helical" evidence="7">
    <location>
        <begin position="50"/>
        <end position="67"/>
    </location>
</feature>
<dbReference type="Gene3D" id="1.20.1250.20">
    <property type="entry name" value="MFS general substrate transporter like domains"/>
    <property type="match status" value="1"/>
</dbReference>
<evidence type="ECO:0000256" key="7">
    <source>
        <dbReference type="SAM" id="Phobius"/>
    </source>
</evidence>
<evidence type="ECO:0000256" key="3">
    <source>
        <dbReference type="ARBA" id="ARBA00022692"/>
    </source>
</evidence>
<keyword evidence="2" id="KW-1003">Cell membrane</keyword>
<feature type="transmembrane region" description="Helical" evidence="7">
    <location>
        <begin position="280"/>
        <end position="301"/>
    </location>
</feature>
<accession>A0AAU1IAM0</accession>
<feature type="transmembrane region" description="Helical" evidence="7">
    <location>
        <begin position="372"/>
        <end position="394"/>
    </location>
</feature>
<gene>
    <name evidence="8" type="ORF">OG477_43560</name>
</gene>
<evidence type="ECO:0000313" key="8">
    <source>
        <dbReference type="EMBL" id="WTP91679.1"/>
    </source>
</evidence>
<evidence type="ECO:0000256" key="2">
    <source>
        <dbReference type="ARBA" id="ARBA00022475"/>
    </source>
</evidence>
<dbReference type="InterPro" id="IPR036259">
    <property type="entry name" value="MFS_trans_sf"/>
</dbReference>
<comment type="subcellular location">
    <subcellularLocation>
        <location evidence="1">Cell membrane</location>
        <topology evidence="1">Multi-pass membrane protein</topology>
    </subcellularLocation>
</comment>
<dbReference type="SUPFAM" id="SSF103473">
    <property type="entry name" value="MFS general substrate transporter"/>
    <property type="match status" value="1"/>
</dbReference>
<dbReference type="EMBL" id="CP108140">
    <property type="protein sequence ID" value="WTP91679.1"/>
    <property type="molecule type" value="Genomic_DNA"/>
</dbReference>
<dbReference type="GO" id="GO:0005886">
    <property type="term" value="C:plasma membrane"/>
    <property type="evidence" value="ECO:0007669"/>
    <property type="project" value="UniProtKB-SubCell"/>
</dbReference>
<name>A0AAU1IAM0_9ACTN</name>
<evidence type="ECO:0000256" key="6">
    <source>
        <dbReference type="SAM" id="MobiDB-lite"/>
    </source>
</evidence>
<keyword evidence="4 7" id="KW-1133">Transmembrane helix</keyword>